<evidence type="ECO:0000256" key="2">
    <source>
        <dbReference type="SAM" id="Phobius"/>
    </source>
</evidence>
<reference evidence="3" key="1">
    <citation type="journal article" date="2020" name="Nature">
        <title>Giant virus diversity and host interactions through global metagenomics.</title>
        <authorList>
            <person name="Schulz F."/>
            <person name="Roux S."/>
            <person name="Paez-Espino D."/>
            <person name="Jungbluth S."/>
            <person name="Walsh D.A."/>
            <person name="Denef V.J."/>
            <person name="McMahon K.D."/>
            <person name="Konstantinidis K.T."/>
            <person name="Eloe-Fadrosh E.A."/>
            <person name="Kyrpides N.C."/>
            <person name="Woyke T."/>
        </authorList>
    </citation>
    <scope>NUCLEOTIDE SEQUENCE</scope>
    <source>
        <strain evidence="3">GVMAG-M-3300027833-19</strain>
    </source>
</reference>
<dbReference type="AlphaFoldDB" id="A0A6C0LM68"/>
<organism evidence="3">
    <name type="scientific">viral metagenome</name>
    <dbReference type="NCBI Taxonomy" id="1070528"/>
    <lineage>
        <taxon>unclassified sequences</taxon>
        <taxon>metagenomes</taxon>
        <taxon>organismal metagenomes</taxon>
    </lineage>
</organism>
<proteinExistence type="predicted"/>
<accession>A0A6C0LM68</accession>
<evidence type="ECO:0000256" key="1">
    <source>
        <dbReference type="SAM" id="MobiDB-lite"/>
    </source>
</evidence>
<evidence type="ECO:0000313" key="3">
    <source>
        <dbReference type="EMBL" id="QHU30644.1"/>
    </source>
</evidence>
<name>A0A6C0LM68_9ZZZZ</name>
<keyword evidence="2" id="KW-0472">Membrane</keyword>
<dbReference type="EMBL" id="MN740511">
    <property type="protein sequence ID" value="QHU30644.1"/>
    <property type="molecule type" value="Genomic_DNA"/>
</dbReference>
<keyword evidence="2" id="KW-0812">Transmembrane</keyword>
<feature type="transmembrane region" description="Helical" evidence="2">
    <location>
        <begin position="134"/>
        <end position="151"/>
    </location>
</feature>
<protein>
    <submittedName>
        <fullName evidence="3">Uncharacterized protein</fullName>
    </submittedName>
</protein>
<keyword evidence="2" id="KW-1133">Transmembrane helix</keyword>
<feature type="region of interest" description="Disordered" evidence="1">
    <location>
        <begin position="80"/>
        <end position="106"/>
    </location>
</feature>
<sequence>MLISKEGYQSGVKDVDGSYKIYNNTTIRKDQIELKNEDVTTNEVEASINCTNNGCTGFIKQLKDGETRYYDILDKPYTENNNYNLTPEERDDIKPNQSSTTAKDHAEDYHKKTKAVFKESLQNKNDNGLSKSDLKFIFMIMGIIILLTIFMKNRVIYKSPFSKCMTVKYNYPYRNINAIENYQFTPKLAGGDE</sequence>